<sequence length="767" mass="82561">MLVLAVVVGLTMVPAAQAASVSSASAEDVEVMAGETGETTVTVWTSGTEEEQDVDATISVDDGGQPFDVEETTVTIPPGDSESVDLDVDVDDDADPGTYTVYGDANGVSFDFTVTVEAQPPTPDFEDDPLDAGDLLVGETASGEVVIEEVGGDTGLEGVEWRIVDDDPDATLELNDMDGSSWGEGSVQTGPGGEDTAEWQITVDEDVDQHESLSWTVELEDARYEYDETRQVDVEARVIYPGYFGELEFDDPMVFDEPRDETDEITETIELEVPNDGDQPLDVSSVSASASSWDISVDTQNVPDEIDARSTETVDVVVTASTGLSEGDYDFSATASASDYSVESGSYDGDLEIVHDTRIAVESVSLGDVPIGEGERVTATVEEELGYNDIYDLEMTLEDGPDDWLTVQSAPGGLLAGESDTVRFALEFDTDAELGTNYKWTYEFDSDDAESERMTIVAAPVPLDLDPIRDDLSGHDGLVADGTLEMVETMDSQMRSGEADGDDVSTILTFGSASTLYLDASEEATALLEDGQYDEAQAEIVQASAAYNTMTLYAERLEGDELRADSDEVLATAEDDLTGLIDEQEAYYEQQLESGDLSLLEEATIQRDLARVVLLQGDEERAAELESDAEAAFEDYSEAVATGESAAQEADEVWESMESEQFVTVLGQPLLLNPAEYDTVTDRTAALHESYDEAVAAFEDAGESSRAEAVAAEHETRASALETARLSLFLAIGVYGLVAAAIVTRTARRMYWYLQDARESVAGDFLV</sequence>
<feature type="transmembrane region" description="Helical" evidence="2">
    <location>
        <begin position="726"/>
        <end position="744"/>
    </location>
</feature>
<feature type="region of interest" description="Disordered" evidence="1">
    <location>
        <begin position="62"/>
        <end position="82"/>
    </location>
</feature>
<dbReference type="KEGG" id="hlc:CHINAEXTREME05860"/>
<keyword evidence="2" id="KW-0472">Membrane</keyword>
<keyword evidence="2" id="KW-0812">Transmembrane</keyword>
<dbReference type="PANTHER" id="PTHR35902">
    <property type="entry name" value="S-LAYER DOMAIN-LIKE PROTEIN-RELATED"/>
    <property type="match status" value="1"/>
</dbReference>
<name>A0A1P8LW94_NATLA</name>
<dbReference type="Proteomes" id="UP000186547">
    <property type="component" value="Chromosome"/>
</dbReference>
<accession>A0A1P8LW94</accession>
<dbReference type="EMBL" id="CP019285">
    <property type="protein sequence ID" value="APX00018.1"/>
    <property type="molecule type" value="Genomic_DNA"/>
</dbReference>
<dbReference type="AlphaFoldDB" id="A0A1P8LW94"/>
<reference evidence="3 4" key="1">
    <citation type="journal article" date="2011" name="J. Bacteriol.">
        <title>Genome sequence of Halobiforma lacisalsi AJ5, an extremely halophilic archaeon which harbors a bop gene.</title>
        <authorList>
            <person name="Jiang X."/>
            <person name="Wang S."/>
            <person name="Cheng H."/>
            <person name="Huo Y."/>
            <person name="Zhang X."/>
            <person name="Zhu X."/>
            <person name="Han X."/>
            <person name="Ni P."/>
            <person name="Wu M."/>
        </authorList>
    </citation>
    <scope>NUCLEOTIDE SEQUENCE [LARGE SCALE GENOMIC DNA]</scope>
    <source>
        <strain evidence="3 4">AJ5</strain>
    </source>
</reference>
<keyword evidence="2" id="KW-1133">Transmembrane helix</keyword>
<evidence type="ECO:0000256" key="2">
    <source>
        <dbReference type="SAM" id="Phobius"/>
    </source>
</evidence>
<gene>
    <name evidence="3" type="ORF">CHINAEXTREME_05860</name>
</gene>
<protein>
    <submittedName>
        <fullName evidence="3">Uncharacterized protein</fullName>
    </submittedName>
</protein>
<evidence type="ECO:0000313" key="3">
    <source>
        <dbReference type="EMBL" id="APX00018.1"/>
    </source>
</evidence>
<proteinExistence type="predicted"/>
<evidence type="ECO:0000256" key="1">
    <source>
        <dbReference type="SAM" id="MobiDB-lite"/>
    </source>
</evidence>
<evidence type="ECO:0000313" key="4">
    <source>
        <dbReference type="Proteomes" id="UP000186547"/>
    </source>
</evidence>
<organism evidence="3 4">
    <name type="scientific">Natronobacterium lacisalsi AJ5</name>
    <dbReference type="NCBI Taxonomy" id="358396"/>
    <lineage>
        <taxon>Archaea</taxon>
        <taxon>Methanobacteriati</taxon>
        <taxon>Methanobacteriota</taxon>
        <taxon>Stenosarchaea group</taxon>
        <taxon>Halobacteria</taxon>
        <taxon>Halobacteriales</taxon>
        <taxon>Natrialbaceae</taxon>
        <taxon>Natronobacterium</taxon>
    </lineage>
</organism>